<dbReference type="InterPro" id="IPR009078">
    <property type="entry name" value="Ferritin-like_SF"/>
</dbReference>
<feature type="binding site" evidence="3">
    <location>
        <position position="60"/>
    </location>
    <ligand>
        <name>Ca(2+)</name>
        <dbReference type="ChEBI" id="CHEBI:29108"/>
    </ligand>
</feature>
<dbReference type="OrthoDB" id="9800585at2"/>
<protein>
    <submittedName>
        <fullName evidence="4">Spore coat protein JC</fullName>
    </submittedName>
</protein>
<dbReference type="AlphaFoldDB" id="A0A1M6UE11"/>
<evidence type="ECO:0000256" key="2">
    <source>
        <dbReference type="PIRSR" id="PIRSR607760-1"/>
    </source>
</evidence>
<dbReference type="RefSeq" id="WP_072915291.1">
    <property type="nucleotide sequence ID" value="NZ_FRAR01000020.1"/>
</dbReference>
<dbReference type="STRING" id="1121421.SAMN02745123_02692"/>
<proteinExistence type="inferred from homology"/>
<feature type="binding site" evidence="2">
    <location>
        <position position="136"/>
    </location>
    <ligand>
        <name>Mn(2+)</name>
        <dbReference type="ChEBI" id="CHEBI:29035"/>
        <label>1</label>
    </ligand>
</feature>
<keyword evidence="2" id="KW-0464">Manganese</keyword>
<feature type="binding site" evidence="2">
    <location>
        <position position="65"/>
    </location>
    <ligand>
        <name>Mn(2+)</name>
        <dbReference type="ChEBI" id="CHEBI:29035"/>
        <label>1</label>
    </ligand>
</feature>
<keyword evidence="3" id="KW-0106">Calcium</keyword>
<keyword evidence="2" id="KW-0479">Metal-binding</keyword>
<evidence type="ECO:0000313" key="4">
    <source>
        <dbReference type="EMBL" id="SHK67288.1"/>
    </source>
</evidence>
<dbReference type="InterPro" id="IPR007760">
    <property type="entry name" value="Mn_catalase"/>
</dbReference>
<comment type="cofactor">
    <cofactor evidence="3">
        <name>Ca(2+)</name>
        <dbReference type="ChEBI" id="CHEBI:29108"/>
    </cofactor>
    <text evidence="3">Binds 1 Ca(2+) ion per subunit.</text>
</comment>
<keyword evidence="4" id="KW-0167">Capsid protein</keyword>
<organism evidence="4 5">
    <name type="scientific">Desulforamulus aeronauticus DSM 10349</name>
    <dbReference type="NCBI Taxonomy" id="1121421"/>
    <lineage>
        <taxon>Bacteria</taxon>
        <taxon>Bacillati</taxon>
        <taxon>Bacillota</taxon>
        <taxon>Clostridia</taxon>
        <taxon>Eubacteriales</taxon>
        <taxon>Peptococcaceae</taxon>
        <taxon>Desulforamulus</taxon>
    </lineage>
</organism>
<name>A0A1M6UE11_9FIRM</name>
<gene>
    <name evidence="4" type="ORF">SAMN02745123_02692</name>
</gene>
<comment type="similarity">
    <text evidence="1">Belongs to the manganese catalase family.</text>
</comment>
<feature type="binding site" evidence="2">
    <location>
        <position position="68"/>
    </location>
    <ligand>
        <name>Mn(2+)</name>
        <dbReference type="ChEBI" id="CHEBI:29035"/>
        <label>1</label>
    </ligand>
</feature>
<evidence type="ECO:0000313" key="5">
    <source>
        <dbReference type="Proteomes" id="UP000183997"/>
    </source>
</evidence>
<comment type="cofactor">
    <cofactor evidence="2">
        <name>Mn(2+)</name>
        <dbReference type="ChEBI" id="CHEBI:29035"/>
    </cofactor>
    <text evidence="2">Binds 2 manganese ions per subunit.</text>
</comment>
<evidence type="ECO:0000256" key="1">
    <source>
        <dbReference type="ARBA" id="ARBA00007644"/>
    </source>
</evidence>
<feature type="binding site" evidence="2">
    <location>
        <position position="169"/>
    </location>
    <ligand>
        <name>Mn(2+)</name>
        <dbReference type="ChEBI" id="CHEBI:29035"/>
        <label>1</label>
    </ligand>
</feature>
<keyword evidence="5" id="KW-1185">Reference proteome</keyword>
<reference evidence="5" key="1">
    <citation type="submission" date="2016-11" db="EMBL/GenBank/DDBJ databases">
        <authorList>
            <person name="Varghese N."/>
            <person name="Submissions S."/>
        </authorList>
    </citation>
    <scope>NUCLEOTIDE SEQUENCE [LARGE SCALE GENOMIC DNA]</scope>
    <source>
        <strain evidence="5">DSM 10349</strain>
    </source>
</reference>
<dbReference type="Pfam" id="PF05067">
    <property type="entry name" value="Mn_catalase"/>
    <property type="match status" value="1"/>
</dbReference>
<keyword evidence="4" id="KW-0946">Virion</keyword>
<dbReference type="CDD" id="cd01051">
    <property type="entry name" value="Mn_catalase"/>
    <property type="match status" value="1"/>
</dbReference>
<dbReference type="InterPro" id="IPR039377">
    <property type="entry name" value="Mn_catalase_dom"/>
</dbReference>
<feature type="binding site" evidence="2">
    <location>
        <position position="35"/>
    </location>
    <ligand>
        <name>Mn(2+)</name>
        <dbReference type="ChEBI" id="CHEBI:29035"/>
        <label>1</label>
    </ligand>
</feature>
<dbReference type="SUPFAM" id="SSF47240">
    <property type="entry name" value="Ferritin-like"/>
    <property type="match status" value="1"/>
</dbReference>
<dbReference type="Gene3D" id="1.20.1260.10">
    <property type="match status" value="1"/>
</dbReference>
<dbReference type="EMBL" id="FRAR01000020">
    <property type="protein sequence ID" value="SHK67288.1"/>
    <property type="molecule type" value="Genomic_DNA"/>
</dbReference>
<dbReference type="GO" id="GO:0046872">
    <property type="term" value="F:metal ion binding"/>
    <property type="evidence" value="ECO:0007669"/>
    <property type="project" value="UniProtKB-KW"/>
</dbReference>
<dbReference type="InterPro" id="IPR012347">
    <property type="entry name" value="Ferritin-like"/>
</dbReference>
<evidence type="ECO:0000256" key="3">
    <source>
        <dbReference type="PIRSR" id="PIRSR607760-2"/>
    </source>
</evidence>
<dbReference type="Proteomes" id="UP000183997">
    <property type="component" value="Unassembled WGS sequence"/>
</dbReference>
<accession>A0A1M6UE11</accession>
<sequence length="190" mass="21298">MWIYEKKLQIPVRVSGPNPRLAKEVLTQYGGPEGELSASLRYLNMRYSMPTSRAKAVLTDIGTEELAHMEIVGTVVYKLLEGASIEAIKAAGLDGHYATHDSALFWSDPNGVPWTAAYVSATGDPVADLHENLAAEQKARAVYENLICLSDDPCVTDVLRYLREREVVHFQRFGETLMQVQECMSQKRFY</sequence>